<keyword evidence="1" id="KW-0472">Membrane</keyword>
<keyword evidence="1" id="KW-1133">Transmembrane helix</keyword>
<dbReference type="EMBL" id="BAAAZC010000007">
    <property type="protein sequence ID" value="GAA3964199.1"/>
    <property type="molecule type" value="Genomic_DNA"/>
</dbReference>
<gene>
    <name evidence="2" type="ORF">GCM10022210_10660</name>
</gene>
<feature type="transmembrane region" description="Helical" evidence="1">
    <location>
        <begin position="63"/>
        <end position="80"/>
    </location>
</feature>
<evidence type="ECO:0000313" key="2">
    <source>
        <dbReference type="EMBL" id="GAA3964199.1"/>
    </source>
</evidence>
<accession>A0ABP7PE73</accession>
<evidence type="ECO:0000256" key="1">
    <source>
        <dbReference type="SAM" id="Phobius"/>
    </source>
</evidence>
<feature type="transmembrane region" description="Helical" evidence="1">
    <location>
        <begin position="27"/>
        <end position="43"/>
    </location>
</feature>
<organism evidence="2 3">
    <name type="scientific">Mucilaginibacter dorajii</name>
    <dbReference type="NCBI Taxonomy" id="692994"/>
    <lineage>
        <taxon>Bacteria</taxon>
        <taxon>Pseudomonadati</taxon>
        <taxon>Bacteroidota</taxon>
        <taxon>Sphingobacteriia</taxon>
        <taxon>Sphingobacteriales</taxon>
        <taxon>Sphingobacteriaceae</taxon>
        <taxon>Mucilaginibacter</taxon>
    </lineage>
</organism>
<protein>
    <recommendedName>
        <fullName evidence="4">Transmembrane protein</fullName>
    </recommendedName>
</protein>
<dbReference type="RefSeq" id="WP_259091008.1">
    <property type="nucleotide sequence ID" value="NZ_BAAAZC010000007.1"/>
</dbReference>
<evidence type="ECO:0008006" key="4">
    <source>
        <dbReference type="Google" id="ProtNLM"/>
    </source>
</evidence>
<evidence type="ECO:0000313" key="3">
    <source>
        <dbReference type="Proteomes" id="UP001500742"/>
    </source>
</evidence>
<proteinExistence type="predicted"/>
<keyword evidence="3" id="KW-1185">Reference proteome</keyword>
<name>A0ABP7PE73_9SPHI</name>
<sequence>MEIPYNGRAIVEDNFDSVRIIIPAKRNNATLAFLCVWLCGWFFGEFSVSSTVFTSQHHNAPDLFMIVWLTGWTLGGFFALKTALWQLAGKEIIEIGKGTLELKKKNDWFSKIQVYDLNGCKSFRVQDDSIYSNQGRFGSLRGFKGDSIGTILFDYGMKTVRFGEAVEEAEGKYLLGILKSKRLLVDKNFE</sequence>
<dbReference type="Proteomes" id="UP001500742">
    <property type="component" value="Unassembled WGS sequence"/>
</dbReference>
<keyword evidence="1" id="KW-0812">Transmembrane</keyword>
<comment type="caution">
    <text evidence="2">The sequence shown here is derived from an EMBL/GenBank/DDBJ whole genome shotgun (WGS) entry which is preliminary data.</text>
</comment>
<reference evidence="3" key="1">
    <citation type="journal article" date="2019" name="Int. J. Syst. Evol. Microbiol.">
        <title>The Global Catalogue of Microorganisms (GCM) 10K type strain sequencing project: providing services to taxonomists for standard genome sequencing and annotation.</title>
        <authorList>
            <consortium name="The Broad Institute Genomics Platform"/>
            <consortium name="The Broad Institute Genome Sequencing Center for Infectious Disease"/>
            <person name="Wu L."/>
            <person name="Ma J."/>
        </authorList>
    </citation>
    <scope>NUCLEOTIDE SEQUENCE [LARGE SCALE GENOMIC DNA]</scope>
    <source>
        <strain evidence="3">JCM 16601</strain>
    </source>
</reference>